<reference evidence="8" key="1">
    <citation type="journal article" date="2019" name="Int. J. Syst. Evol. Microbiol.">
        <title>The Global Catalogue of Microorganisms (GCM) 10K type strain sequencing project: providing services to taxonomists for standard genome sequencing and annotation.</title>
        <authorList>
            <consortium name="The Broad Institute Genomics Platform"/>
            <consortium name="The Broad Institute Genome Sequencing Center for Infectious Disease"/>
            <person name="Wu L."/>
            <person name="Ma J."/>
        </authorList>
    </citation>
    <scope>NUCLEOTIDE SEQUENCE [LARGE SCALE GENOMIC DNA]</scope>
    <source>
        <strain evidence="8">ZS-35-S2</strain>
    </source>
</reference>
<name>A0ABW5CPP0_9HYPH</name>
<sequence length="483" mass="52524">MADLIVTNAVVVTVDPQRRVLHDAAIAIEGERIVDIGPTGEVAARHPAREVIDGTDMVVLPGLVDVHAHAGHGFIKTLASGDSARWFEACRIAYTVASTPEFWHAEAQLAALERTRFGVTTGVSLLGGGDSIMRTDDPAYGDAHCEGVLEVGTRSVVAVGTTRPPHPLTYARWNGEERHDYPVDFETQLATALDLLARWHGTHGRRINIALLTPTLRPEEGDAAADAHRDEATRQARRVSQEARAHGVVFTQDGHRRGSVAYANELGILGPEALLSHSTGLTEEEIAICAATGTRIAHNPSAIASVFDRCPATELMEAGVCVALGSDATAPDRSGDMFRHMQQLMHYHRRHHRDPSWVPPGKALEMCTIEGAKALGMEDDIGSIEIGKKADLTLVDMRRPHLYPANMHVSHVINFANGNDVDTVICNGRILMRGRKVLTVDEDRVLDEAQRQTELMLERGGLTALTKLPETFWNSLRMGGGRA</sequence>
<evidence type="ECO:0000259" key="5">
    <source>
        <dbReference type="Pfam" id="PF01979"/>
    </source>
</evidence>
<evidence type="ECO:0000256" key="4">
    <source>
        <dbReference type="ARBA" id="ARBA00022833"/>
    </source>
</evidence>
<dbReference type="InterPro" id="IPR050287">
    <property type="entry name" value="MTA/SAH_deaminase"/>
</dbReference>
<accession>A0ABW5CPP0</accession>
<dbReference type="Proteomes" id="UP001597371">
    <property type="component" value="Unassembled WGS sequence"/>
</dbReference>
<dbReference type="Gene3D" id="2.30.40.10">
    <property type="entry name" value="Urease, subunit C, domain 1"/>
    <property type="match status" value="1"/>
</dbReference>
<evidence type="ECO:0000313" key="7">
    <source>
        <dbReference type="EMBL" id="MFD2239079.1"/>
    </source>
</evidence>
<keyword evidence="2" id="KW-0479">Metal-binding</keyword>
<dbReference type="InterPro" id="IPR011059">
    <property type="entry name" value="Metal-dep_hydrolase_composite"/>
</dbReference>
<dbReference type="EMBL" id="JBHUIJ010000024">
    <property type="protein sequence ID" value="MFD2239079.1"/>
    <property type="molecule type" value="Genomic_DNA"/>
</dbReference>
<evidence type="ECO:0000313" key="8">
    <source>
        <dbReference type="Proteomes" id="UP001597371"/>
    </source>
</evidence>
<comment type="caution">
    <text evidence="7">The sequence shown here is derived from an EMBL/GenBank/DDBJ whole genome shotgun (WGS) entry which is preliminary data.</text>
</comment>
<organism evidence="7 8">
    <name type="scientific">Aureimonas populi</name>
    <dbReference type="NCBI Taxonomy" id="1701758"/>
    <lineage>
        <taxon>Bacteria</taxon>
        <taxon>Pseudomonadati</taxon>
        <taxon>Pseudomonadota</taxon>
        <taxon>Alphaproteobacteria</taxon>
        <taxon>Hyphomicrobiales</taxon>
        <taxon>Aurantimonadaceae</taxon>
        <taxon>Aureimonas</taxon>
    </lineage>
</organism>
<evidence type="ECO:0000256" key="3">
    <source>
        <dbReference type="ARBA" id="ARBA00022801"/>
    </source>
</evidence>
<evidence type="ECO:0000259" key="6">
    <source>
        <dbReference type="Pfam" id="PF22039"/>
    </source>
</evidence>
<gene>
    <name evidence="7" type="ORF">ACFSKQ_16630</name>
</gene>
<keyword evidence="8" id="KW-1185">Reference proteome</keyword>
<feature type="domain" description="Aminodeoxyfutalosine deaminase/Imidazolonepropionase-like composite" evidence="6">
    <location>
        <begin position="24"/>
        <end position="48"/>
    </location>
</feature>
<comment type="similarity">
    <text evidence="1">Belongs to the metallo-dependent hydrolases superfamily. ATZ/TRZ family.</text>
</comment>
<evidence type="ECO:0000256" key="2">
    <source>
        <dbReference type="ARBA" id="ARBA00022723"/>
    </source>
</evidence>
<evidence type="ECO:0000256" key="1">
    <source>
        <dbReference type="ARBA" id="ARBA00006745"/>
    </source>
</evidence>
<feature type="domain" description="Amidohydrolase-related" evidence="5">
    <location>
        <begin position="58"/>
        <end position="430"/>
    </location>
</feature>
<dbReference type="PANTHER" id="PTHR43794:SF11">
    <property type="entry name" value="AMIDOHYDROLASE-RELATED DOMAIN-CONTAINING PROTEIN"/>
    <property type="match status" value="1"/>
</dbReference>
<keyword evidence="3" id="KW-0378">Hydrolase</keyword>
<dbReference type="InterPro" id="IPR054418">
    <property type="entry name" value="MQNX/HUTI_composite_N"/>
</dbReference>
<dbReference type="PANTHER" id="PTHR43794">
    <property type="entry name" value="AMINOHYDROLASE SSNA-RELATED"/>
    <property type="match status" value="1"/>
</dbReference>
<dbReference type="InterPro" id="IPR006680">
    <property type="entry name" value="Amidohydro-rel"/>
</dbReference>
<dbReference type="SUPFAM" id="SSF51338">
    <property type="entry name" value="Composite domain of metallo-dependent hydrolases"/>
    <property type="match status" value="1"/>
</dbReference>
<proteinExistence type="inferred from homology"/>
<dbReference type="Pfam" id="PF01979">
    <property type="entry name" value="Amidohydro_1"/>
    <property type="match status" value="1"/>
</dbReference>
<dbReference type="RefSeq" id="WP_209738603.1">
    <property type="nucleotide sequence ID" value="NZ_CP072611.1"/>
</dbReference>
<dbReference type="Pfam" id="PF22039">
    <property type="entry name" value="HUTI_composite_bact"/>
    <property type="match status" value="1"/>
</dbReference>
<keyword evidence="4" id="KW-0862">Zinc</keyword>
<dbReference type="InterPro" id="IPR032466">
    <property type="entry name" value="Metal_Hydrolase"/>
</dbReference>
<dbReference type="Gene3D" id="3.20.20.140">
    <property type="entry name" value="Metal-dependent hydrolases"/>
    <property type="match status" value="1"/>
</dbReference>
<dbReference type="SUPFAM" id="SSF51556">
    <property type="entry name" value="Metallo-dependent hydrolases"/>
    <property type="match status" value="1"/>
</dbReference>
<protein>
    <submittedName>
        <fullName evidence="7">Amidohydrolase family protein</fullName>
    </submittedName>
</protein>